<evidence type="ECO:0000313" key="1">
    <source>
        <dbReference type="EMBL" id="KKS42604.1"/>
    </source>
</evidence>
<gene>
    <name evidence="1" type="ORF">UV06_C0009G0024</name>
</gene>
<evidence type="ECO:0000313" key="2">
    <source>
        <dbReference type="Proteomes" id="UP000033854"/>
    </source>
</evidence>
<sequence>MIERDNKTFSVISQKPEFTSSEDSRRLILEAIEGLQKVERNYMGREEITVGVKTNDSLMLVCGADLHIGSLATDHKSVLHLRDFVLNNSNAGLILLGDEVEGLKEKYMNTNTARTPIDFHKQIDFIREEILSPLAEKGKILGMVSGYWGHNGWAEDATTINTWMMLAEGYGIPILQNGGRLNIKFPNNYVHSETIWHNPPGKSRFDTVYGLRNAAFATSESSRSDGYMSGHIHRMGVGKELYSGAKSSVYFISSGTAKGSSESIPNDRFGIKLGAPRTDPLGQGVIIEPRRKNQKEKNYPFASFEQGEMANNALDLLDWTEKKGITAELLEKIRKEVESKPKISLVSGKSRVSGDENMEDTPAETVKVDGAWVTNPYSKMEMRAPYDSLTYNIETKLPVTLHILSNARLGSSSEGFDDLKKYHQEQIEFNPHSLVVFLRNMIDKDAGSSPQRMEILNKYKEIINGAKSQTLAIMMCESLRSNAWKKKIKIGEEDYEDDEENEKVKKSVYSMPIAPGSYLAKETNTPLIHHLSLIKLTIGPKGPISEKPMYSGAFADKLMKHGSYSRPEFGLQRMYDLYTQEKPGFVAGGHMPHAGSMMFYDGSNAETNTPILVAPGWFAKYVNTMGKGNVMPGALPGQAIIFMPGSSKTDYLAFPTVSADETGYMQDAFTLFRGLELMGLTDKVLGRRRR</sequence>
<dbReference type="Proteomes" id="UP000033854">
    <property type="component" value="Unassembled WGS sequence"/>
</dbReference>
<proteinExistence type="predicted"/>
<comment type="caution">
    <text evidence="1">The sequence shown here is derived from an EMBL/GenBank/DDBJ whole genome shotgun (WGS) entry which is preliminary data.</text>
</comment>
<reference evidence="1 2" key="1">
    <citation type="journal article" date="2015" name="Nature">
        <title>rRNA introns, odd ribosomes, and small enigmatic genomes across a large radiation of phyla.</title>
        <authorList>
            <person name="Brown C.T."/>
            <person name="Hug L.A."/>
            <person name="Thomas B.C."/>
            <person name="Sharon I."/>
            <person name="Castelle C.J."/>
            <person name="Singh A."/>
            <person name="Wilkins M.J."/>
            <person name="Williams K.H."/>
            <person name="Banfield J.F."/>
        </authorList>
    </citation>
    <scope>NUCLEOTIDE SEQUENCE [LARGE SCALE GENOMIC DNA]</scope>
</reference>
<name>A0A0G0Z1H5_9BACT</name>
<dbReference type="EMBL" id="LCDA01000009">
    <property type="protein sequence ID" value="KKS42604.1"/>
    <property type="molecule type" value="Genomic_DNA"/>
</dbReference>
<dbReference type="AlphaFoldDB" id="A0A0G0Z1H5"/>
<organism evidence="1 2">
    <name type="scientific">Candidatus Collierbacteria bacterium GW2011_GWA2_42_17</name>
    <dbReference type="NCBI Taxonomy" id="1618378"/>
    <lineage>
        <taxon>Bacteria</taxon>
        <taxon>Candidatus Collieribacteriota</taxon>
    </lineage>
</organism>
<protein>
    <submittedName>
        <fullName evidence="1">Uncharacterized protein</fullName>
    </submittedName>
</protein>
<accession>A0A0G0Z1H5</accession>